<evidence type="ECO:0000313" key="5">
    <source>
        <dbReference type="Proteomes" id="UP001156856"/>
    </source>
</evidence>
<accession>A0A512J370</accession>
<dbReference type="SUPFAM" id="SSF81901">
    <property type="entry name" value="HCP-like"/>
    <property type="match status" value="1"/>
</dbReference>
<dbReference type="SMART" id="SM00671">
    <property type="entry name" value="SEL1"/>
    <property type="match status" value="4"/>
</dbReference>
<dbReference type="InterPro" id="IPR050767">
    <property type="entry name" value="Sel1_AlgK"/>
</dbReference>
<organism evidence="2 4">
    <name type="scientific">Methylobacterium oxalidis</name>
    <dbReference type="NCBI Taxonomy" id="944322"/>
    <lineage>
        <taxon>Bacteria</taxon>
        <taxon>Pseudomonadati</taxon>
        <taxon>Pseudomonadota</taxon>
        <taxon>Alphaproteobacteria</taxon>
        <taxon>Hyphomicrobiales</taxon>
        <taxon>Methylobacteriaceae</taxon>
        <taxon>Methylobacterium</taxon>
    </lineage>
</organism>
<evidence type="ECO:0000313" key="4">
    <source>
        <dbReference type="Proteomes" id="UP000321960"/>
    </source>
</evidence>
<feature type="region of interest" description="Disordered" evidence="1">
    <location>
        <begin position="1"/>
        <end position="24"/>
    </location>
</feature>
<name>A0A512J370_9HYPH</name>
<sequence length="315" mass="34168">MRTSRTDLCRPRTRPAGADPDRPAAARARARAREAGVRRVSFGLRTALLAGLLLVAAFPVTAPVEALDAAARTPVSEKSYRSAKDALRTGMREYNAGDKEGAARALEYAADQGHALALWKLGRMYADGDGVPHDDLRAFEYFSRIADDSSDDGPDAPNSGVVASAFTALGTYFLDGIKGTYVRANPERAYDMFNYAASYFGDPNAQYNLARLYLDGTGVEADARQAARWFNLAAEKGHRPAQALLGDLLVNGLGGVPVQRARGLMWLSLARQGAEGRKEDWIVALYEKNWAAANESDRALAQSEVQTSGIGRRRR</sequence>
<dbReference type="EMBL" id="BJZU01000044">
    <property type="protein sequence ID" value="GEP04402.1"/>
    <property type="molecule type" value="Genomic_DNA"/>
</dbReference>
<dbReference type="GO" id="GO:0036503">
    <property type="term" value="P:ERAD pathway"/>
    <property type="evidence" value="ECO:0007669"/>
    <property type="project" value="TreeGrafter"/>
</dbReference>
<feature type="compositionally biased region" description="Basic and acidic residues" evidence="1">
    <location>
        <begin position="1"/>
        <end position="10"/>
    </location>
</feature>
<evidence type="ECO:0008006" key="6">
    <source>
        <dbReference type="Google" id="ProtNLM"/>
    </source>
</evidence>
<protein>
    <recommendedName>
        <fullName evidence="6">Exopolysaccharide production negative regulator</fullName>
    </recommendedName>
</protein>
<evidence type="ECO:0000313" key="3">
    <source>
        <dbReference type="EMBL" id="GLS62774.1"/>
    </source>
</evidence>
<gene>
    <name evidence="3" type="ORF">GCM10007888_11550</name>
    <name evidence="2" type="ORF">MOX02_24400</name>
</gene>
<keyword evidence="5" id="KW-1185">Reference proteome</keyword>
<reference evidence="5" key="2">
    <citation type="journal article" date="2019" name="Int. J. Syst. Evol. Microbiol.">
        <title>The Global Catalogue of Microorganisms (GCM) 10K type strain sequencing project: providing services to taxonomists for standard genome sequencing and annotation.</title>
        <authorList>
            <consortium name="The Broad Institute Genomics Platform"/>
            <consortium name="The Broad Institute Genome Sequencing Center for Infectious Disease"/>
            <person name="Wu L."/>
            <person name="Ma J."/>
        </authorList>
    </citation>
    <scope>NUCLEOTIDE SEQUENCE [LARGE SCALE GENOMIC DNA]</scope>
    <source>
        <strain evidence="5">NBRC 107715</strain>
    </source>
</reference>
<dbReference type="Pfam" id="PF08238">
    <property type="entry name" value="Sel1"/>
    <property type="match status" value="4"/>
</dbReference>
<reference evidence="3" key="4">
    <citation type="submission" date="2023-01" db="EMBL/GenBank/DDBJ databases">
        <title>Draft genome sequence of Methylobacterium oxalidis strain NBRC 107715.</title>
        <authorList>
            <person name="Sun Q."/>
            <person name="Mori K."/>
        </authorList>
    </citation>
    <scope>NUCLEOTIDE SEQUENCE</scope>
    <source>
        <strain evidence="3">NBRC 107715</strain>
    </source>
</reference>
<proteinExistence type="predicted"/>
<evidence type="ECO:0000256" key="1">
    <source>
        <dbReference type="SAM" id="MobiDB-lite"/>
    </source>
</evidence>
<dbReference type="AlphaFoldDB" id="A0A512J370"/>
<dbReference type="OrthoDB" id="9796900at2"/>
<comment type="caution">
    <text evidence="2">The sequence shown here is derived from an EMBL/GenBank/DDBJ whole genome shotgun (WGS) entry which is preliminary data.</text>
</comment>
<dbReference type="PANTHER" id="PTHR11102:SF147">
    <property type="entry name" value="SEL1L ADAPTOR SUBUNIT OF ERAD E3 UBIQUITIN LIGASE"/>
    <property type="match status" value="1"/>
</dbReference>
<dbReference type="InterPro" id="IPR006597">
    <property type="entry name" value="Sel1-like"/>
</dbReference>
<dbReference type="EMBL" id="BSPK01000017">
    <property type="protein sequence ID" value="GLS62774.1"/>
    <property type="molecule type" value="Genomic_DNA"/>
</dbReference>
<dbReference type="Proteomes" id="UP000321960">
    <property type="component" value="Unassembled WGS sequence"/>
</dbReference>
<dbReference type="Gene3D" id="1.25.40.10">
    <property type="entry name" value="Tetratricopeptide repeat domain"/>
    <property type="match status" value="2"/>
</dbReference>
<reference evidence="2 4" key="3">
    <citation type="submission" date="2019-07" db="EMBL/GenBank/DDBJ databases">
        <title>Whole genome shotgun sequence of Methylobacterium oxalidis NBRC 107715.</title>
        <authorList>
            <person name="Hosoyama A."/>
            <person name="Uohara A."/>
            <person name="Ohji S."/>
            <person name="Ichikawa N."/>
        </authorList>
    </citation>
    <scope>NUCLEOTIDE SEQUENCE [LARGE SCALE GENOMIC DNA]</scope>
    <source>
        <strain evidence="2 4">NBRC 107715</strain>
    </source>
</reference>
<dbReference type="InterPro" id="IPR011990">
    <property type="entry name" value="TPR-like_helical_dom_sf"/>
</dbReference>
<reference evidence="3" key="1">
    <citation type="journal article" date="2014" name="Int. J. Syst. Evol. Microbiol.">
        <title>Complete genome of a new Firmicutes species belonging to the dominant human colonic microbiota ('Ruminococcus bicirculans') reveals two chromosomes and a selective capacity to utilize plant glucans.</title>
        <authorList>
            <consortium name="NISC Comparative Sequencing Program"/>
            <person name="Wegmann U."/>
            <person name="Louis P."/>
            <person name="Goesmann A."/>
            <person name="Henrissat B."/>
            <person name="Duncan S.H."/>
            <person name="Flint H.J."/>
        </authorList>
    </citation>
    <scope>NUCLEOTIDE SEQUENCE</scope>
    <source>
        <strain evidence="3">NBRC 107715</strain>
    </source>
</reference>
<dbReference type="Proteomes" id="UP001156856">
    <property type="component" value="Unassembled WGS sequence"/>
</dbReference>
<dbReference type="RefSeq" id="WP_147026033.1">
    <property type="nucleotide sequence ID" value="NZ_BJZU01000044.1"/>
</dbReference>
<evidence type="ECO:0000313" key="2">
    <source>
        <dbReference type="EMBL" id="GEP04402.1"/>
    </source>
</evidence>
<dbReference type="PANTHER" id="PTHR11102">
    <property type="entry name" value="SEL-1-LIKE PROTEIN"/>
    <property type="match status" value="1"/>
</dbReference>